<feature type="region of interest" description="Disordered" evidence="6">
    <location>
        <begin position="375"/>
        <end position="414"/>
    </location>
</feature>
<feature type="region of interest" description="Disordered" evidence="6">
    <location>
        <begin position="1"/>
        <end position="31"/>
    </location>
</feature>
<feature type="compositionally biased region" description="Acidic residues" evidence="6">
    <location>
        <begin position="445"/>
        <end position="457"/>
    </location>
</feature>
<evidence type="ECO:0000313" key="9">
    <source>
        <dbReference type="Proteomes" id="UP001642406"/>
    </source>
</evidence>
<evidence type="ECO:0000256" key="1">
    <source>
        <dbReference type="ARBA" id="ARBA00004123"/>
    </source>
</evidence>
<feature type="compositionally biased region" description="Acidic residues" evidence="6">
    <location>
        <begin position="69"/>
        <end position="93"/>
    </location>
</feature>
<evidence type="ECO:0000256" key="5">
    <source>
        <dbReference type="SAM" id="Coils"/>
    </source>
</evidence>
<keyword evidence="5" id="KW-0175">Coiled coil</keyword>
<feature type="domain" description="Sas10 C-terminal" evidence="7">
    <location>
        <begin position="594"/>
        <end position="669"/>
    </location>
</feature>
<feature type="compositionally biased region" description="Basic and acidic residues" evidence="6">
    <location>
        <begin position="500"/>
        <end position="522"/>
    </location>
</feature>
<keyword evidence="4" id="KW-0539">Nucleus</keyword>
<dbReference type="PANTHER" id="PTHR13237">
    <property type="entry name" value="SOMETHING ABOUT SILENCING PROTEIN 10-RELATED"/>
    <property type="match status" value="1"/>
</dbReference>
<dbReference type="PANTHER" id="PTHR13237:SF8">
    <property type="entry name" value="SOMETHING ABOUT SILENCING PROTEIN 10"/>
    <property type="match status" value="1"/>
</dbReference>
<comment type="caution">
    <text evidence="8">The sequence shown here is derived from an EMBL/GenBank/DDBJ whole genome shotgun (WGS) entry which is preliminary data.</text>
</comment>
<protein>
    <submittedName>
        <fullName evidence="8">Something about silencing protein 10</fullName>
    </submittedName>
</protein>
<evidence type="ECO:0000313" key="8">
    <source>
        <dbReference type="EMBL" id="CAK7231469.1"/>
    </source>
</evidence>
<reference evidence="8 9" key="1">
    <citation type="submission" date="2024-01" db="EMBL/GenBank/DDBJ databases">
        <authorList>
            <person name="Allen C."/>
            <person name="Tagirdzhanova G."/>
        </authorList>
    </citation>
    <scope>NUCLEOTIDE SEQUENCE [LARGE SCALE GENOMIC DNA]</scope>
</reference>
<name>A0ABP0CHC1_9PEZI</name>
<feature type="compositionally biased region" description="Polar residues" evidence="6">
    <location>
        <begin position="475"/>
        <end position="494"/>
    </location>
</feature>
<feature type="region of interest" description="Disordered" evidence="6">
    <location>
        <begin position="427"/>
        <end position="546"/>
    </location>
</feature>
<dbReference type="Proteomes" id="UP001642406">
    <property type="component" value="Unassembled WGS sequence"/>
</dbReference>
<organism evidence="8 9">
    <name type="scientific">Sporothrix bragantina</name>
    <dbReference type="NCBI Taxonomy" id="671064"/>
    <lineage>
        <taxon>Eukaryota</taxon>
        <taxon>Fungi</taxon>
        <taxon>Dikarya</taxon>
        <taxon>Ascomycota</taxon>
        <taxon>Pezizomycotina</taxon>
        <taxon>Sordariomycetes</taxon>
        <taxon>Sordariomycetidae</taxon>
        <taxon>Ophiostomatales</taxon>
        <taxon>Ophiostomataceae</taxon>
        <taxon>Sporothrix</taxon>
    </lineage>
</organism>
<keyword evidence="9" id="KW-1185">Reference proteome</keyword>
<dbReference type="Pfam" id="PF04000">
    <property type="entry name" value="Sas10_Utp3"/>
    <property type="match status" value="1"/>
</dbReference>
<gene>
    <name evidence="8" type="primary">SAS10</name>
    <name evidence="8" type="ORF">SBRCBS47491_007940</name>
</gene>
<dbReference type="InterPro" id="IPR018972">
    <property type="entry name" value="Sas10_C_dom"/>
</dbReference>
<comment type="subcellular location">
    <subcellularLocation>
        <location evidence="1">Nucleus</location>
    </subcellularLocation>
</comment>
<evidence type="ECO:0000256" key="4">
    <source>
        <dbReference type="ARBA" id="ARBA00023242"/>
    </source>
</evidence>
<evidence type="ECO:0000256" key="2">
    <source>
        <dbReference type="ARBA" id="ARBA00010979"/>
    </source>
</evidence>
<evidence type="ECO:0000256" key="3">
    <source>
        <dbReference type="ARBA" id="ARBA00022553"/>
    </source>
</evidence>
<feature type="compositionally biased region" description="Basic and acidic residues" evidence="6">
    <location>
        <begin position="458"/>
        <end position="467"/>
    </location>
</feature>
<accession>A0ABP0CHC1</accession>
<feature type="coiled-coil region" evidence="5">
    <location>
        <begin position="156"/>
        <end position="184"/>
    </location>
</feature>
<dbReference type="EMBL" id="CAWUHC010000095">
    <property type="protein sequence ID" value="CAK7231469.1"/>
    <property type="molecule type" value="Genomic_DNA"/>
</dbReference>
<feature type="compositionally biased region" description="Basic and acidic residues" evidence="6">
    <location>
        <begin position="388"/>
        <end position="397"/>
    </location>
</feature>
<sequence>MAKKRKASRAPEAPSGPRDYDANDARLGPITTYEDVADEQEQYFLDQDKIMLDAEQGTKRQRREQKEDEFLELSDDEVLGADPDDSDNEEAEDPSDRRKQKKKAKKAAAKKARAAGAANDSDDDDGDDNSGRKAAEEEGDQGWWGTSKSEYYDGETIETEANALEEEAEARRLQKKQLSRMKAEDFFDMDEWTTAGAKDKAKDSAAAAASGATVTLTTRTNKEEIDSMSSEEKTKFLQDYYPEFDPLCDDFVELEPLMNEYKALAEGKPSESLEVVQFRALSCYVATICMYLSLFMSPSRDSPNGNRYIMDADELHDHEVMQYLVDTRETWERVKRLQARRAAKAKKAAALAAEEDKIATAKSVLAAVAAAESEMASAKSQKKTKKSSKADGSDKAATKNAKKDKKSTAASQELEDSMADLSALLSKKSKKAKKTSAAARRSGDDSDDLSDLGEEDAIDARTAEENLKRKKSLGFYTSQIMQKSNMRSGASAQTGGDADIPYRERFRDRQARLEAAAARRAEAPIQPGEELGGSDDDGIASGDDDGDAEKVANLAYYDSIVKAHDAKMDVKAARKAAIEAGKLDRVVPDSLLDKDGRRQLTWEIEKNKGLSHKTLKEKKNNPRVKKRVKFEKKKKQLASMRAVYKPVDRDNYQGERTGISTGLVRSIKLD</sequence>
<evidence type="ECO:0000259" key="7">
    <source>
        <dbReference type="Pfam" id="PF09368"/>
    </source>
</evidence>
<keyword evidence="3" id="KW-0597">Phosphoprotein</keyword>
<feature type="compositionally biased region" description="Acidic residues" evidence="6">
    <location>
        <begin position="532"/>
        <end position="546"/>
    </location>
</feature>
<comment type="similarity">
    <text evidence="2">Belongs to the SAS10 family.</text>
</comment>
<feature type="compositionally biased region" description="Basic residues" evidence="6">
    <location>
        <begin position="98"/>
        <end position="113"/>
    </location>
</feature>
<feature type="region of interest" description="Disordered" evidence="6">
    <location>
        <begin position="55"/>
        <end position="156"/>
    </location>
</feature>
<dbReference type="Pfam" id="PF09368">
    <property type="entry name" value="Sas10"/>
    <property type="match status" value="1"/>
</dbReference>
<dbReference type="InterPro" id="IPR007146">
    <property type="entry name" value="Sas10/Utp3/C1D"/>
</dbReference>
<evidence type="ECO:0000256" key="6">
    <source>
        <dbReference type="SAM" id="MobiDB-lite"/>
    </source>
</evidence>
<feature type="compositionally biased region" description="Basic and acidic residues" evidence="6">
    <location>
        <begin position="55"/>
        <end position="68"/>
    </location>
</feature>
<proteinExistence type="inferred from homology"/>